<reference evidence="1 2" key="1">
    <citation type="journal article" date="2016" name="Mol. Biol. Evol.">
        <title>Comparative Genomics of Early-Diverging Mushroom-Forming Fungi Provides Insights into the Origins of Lignocellulose Decay Capabilities.</title>
        <authorList>
            <person name="Nagy L.G."/>
            <person name="Riley R."/>
            <person name="Tritt A."/>
            <person name="Adam C."/>
            <person name="Daum C."/>
            <person name="Floudas D."/>
            <person name="Sun H."/>
            <person name="Yadav J.S."/>
            <person name="Pangilinan J."/>
            <person name="Larsson K.H."/>
            <person name="Matsuura K."/>
            <person name="Barry K."/>
            <person name="Labutti K."/>
            <person name="Kuo R."/>
            <person name="Ohm R.A."/>
            <person name="Bhattacharya S.S."/>
            <person name="Shirouzu T."/>
            <person name="Yoshinaga Y."/>
            <person name="Martin F.M."/>
            <person name="Grigoriev I.V."/>
            <person name="Hibbett D.S."/>
        </authorList>
    </citation>
    <scope>NUCLEOTIDE SEQUENCE [LARGE SCALE GENOMIC DNA]</scope>
    <source>
        <strain evidence="1 2">CBS 109695</strain>
    </source>
</reference>
<dbReference type="Pfam" id="PF20414">
    <property type="entry name" value="DUF6698"/>
    <property type="match status" value="1"/>
</dbReference>
<dbReference type="EMBL" id="KV417481">
    <property type="protein sequence ID" value="KZP33920.1"/>
    <property type="molecule type" value="Genomic_DNA"/>
</dbReference>
<dbReference type="InterPro" id="IPR046521">
    <property type="entry name" value="DUF6698"/>
</dbReference>
<dbReference type="OrthoDB" id="3160134at2759"/>
<name>A0A166WMX4_9AGAM</name>
<proteinExistence type="predicted"/>
<protein>
    <submittedName>
        <fullName evidence="1">Uncharacterized protein</fullName>
    </submittedName>
</protein>
<dbReference type="AlphaFoldDB" id="A0A166WMX4"/>
<sequence length="191" mass="21131">MATAERRQHHSSHDTKGLKGVVVNWITLKGQKSNLSHHIKSDHGFHNDCTGELLYPATWDWKDDEIRKGLDSRVLAVPGEHWPMFVYEGYTYDSTQPLLGLFKSVIPLSATRSGNMYINGMNEVTFASIAYVATMGSHQDERTETLVEYMSIKIFPGASVRGPPLTNTPLAQIRAILDEEEKAAAASATAA</sequence>
<gene>
    <name evidence="1" type="ORF">FIBSPDRAFT_881407</name>
</gene>
<accession>A0A166WMX4</accession>
<organism evidence="1 2">
    <name type="scientific">Athelia psychrophila</name>
    <dbReference type="NCBI Taxonomy" id="1759441"/>
    <lineage>
        <taxon>Eukaryota</taxon>
        <taxon>Fungi</taxon>
        <taxon>Dikarya</taxon>
        <taxon>Basidiomycota</taxon>
        <taxon>Agaricomycotina</taxon>
        <taxon>Agaricomycetes</taxon>
        <taxon>Agaricomycetidae</taxon>
        <taxon>Atheliales</taxon>
        <taxon>Atheliaceae</taxon>
        <taxon>Athelia</taxon>
    </lineage>
</organism>
<evidence type="ECO:0000313" key="2">
    <source>
        <dbReference type="Proteomes" id="UP000076532"/>
    </source>
</evidence>
<evidence type="ECO:0000313" key="1">
    <source>
        <dbReference type="EMBL" id="KZP33920.1"/>
    </source>
</evidence>
<dbReference type="Proteomes" id="UP000076532">
    <property type="component" value="Unassembled WGS sequence"/>
</dbReference>
<keyword evidence="2" id="KW-1185">Reference proteome</keyword>
<dbReference type="STRING" id="436010.A0A166WMX4"/>